<dbReference type="Gene3D" id="2.60.40.1190">
    <property type="match status" value="1"/>
</dbReference>
<dbReference type="Gene3D" id="2.60.120.260">
    <property type="entry name" value="Galactose-binding domain-like"/>
    <property type="match status" value="1"/>
</dbReference>
<dbReference type="GO" id="GO:0016052">
    <property type="term" value="P:carbohydrate catabolic process"/>
    <property type="evidence" value="ECO:0007669"/>
    <property type="project" value="InterPro"/>
</dbReference>
<dbReference type="Pfam" id="PF06452">
    <property type="entry name" value="CBM9_1"/>
    <property type="match status" value="1"/>
</dbReference>
<evidence type="ECO:0000313" key="2">
    <source>
        <dbReference type="EMBL" id="MBC2602704.1"/>
    </source>
</evidence>
<gene>
    <name evidence="2" type="ORF">H5P30_13050</name>
</gene>
<reference evidence="2 3" key="1">
    <citation type="submission" date="2020-07" db="EMBL/GenBank/DDBJ databases">
        <authorList>
            <person name="Feng X."/>
        </authorList>
    </citation>
    <scope>NUCLEOTIDE SEQUENCE [LARGE SCALE GENOMIC DNA]</scope>
    <source>
        <strain evidence="2 3">JCM14086</strain>
    </source>
</reference>
<dbReference type="EMBL" id="JACHVA010000101">
    <property type="protein sequence ID" value="MBC2602704.1"/>
    <property type="molecule type" value="Genomic_DNA"/>
</dbReference>
<feature type="domain" description="Carbohydrate-binding" evidence="1">
    <location>
        <begin position="1085"/>
        <end position="1296"/>
    </location>
</feature>
<evidence type="ECO:0000259" key="1">
    <source>
        <dbReference type="Pfam" id="PF06452"/>
    </source>
</evidence>
<dbReference type="Gene3D" id="3.20.20.80">
    <property type="entry name" value="Glycosidases"/>
    <property type="match status" value="1"/>
</dbReference>
<dbReference type="InterPro" id="IPR017853">
    <property type="entry name" value="GH"/>
</dbReference>
<dbReference type="Proteomes" id="UP000525652">
    <property type="component" value="Unassembled WGS sequence"/>
</dbReference>
<dbReference type="RefSeq" id="WP_185693370.1">
    <property type="nucleotide sequence ID" value="NZ_JACHVA010000101.1"/>
</dbReference>
<dbReference type="InterPro" id="IPR010502">
    <property type="entry name" value="Carb-bd_dom_fam9"/>
</dbReference>
<sequence>MSSDGEIKILAEGKVLTTVFLPFSFRNTETGEKQWVDPVRDYPKEYFSRKDRTFEHVEDVLKTTKTLHVGDGEELTLSTSLELLPDGLISLSYKWDAPPEPYKLIPRTAILSVPFFEIEGTSIQLDGTDYPITSTSDGTVAKSKDFVRLKVYPESPSGSFTLLGTNDSGSLTAEVRAGQNELWFRIREAPETHCIRFLIDIREGAELKNSSQLAGGIDFLSTDDLVMPDYAGSRNLLLNPSFEQGLYSYDLLQRTKLPQEWGVLPFKLNDQDSWDASYSLELAAPESTSKDFRFIGMPMRTMAIPLSPGRYTFSVYAKSSGSAQLSIWFPNSAWVGNRKTSLPINWQSWKEAGAQKVFQLSRDWTRYSLTFEVPQSMPVFAAFGSDSPDGQSQVWIDGLQLERGSETSPYTTRPVAGRFRTSQEGNFLEPSDPLDASLEVVGPPETAGTARISVKDFFGQTLVQDEFEFSSDQKGHARIPLSWNERFPSGIFVVKASYELANGTKSYDLHRFAIMDFLENKHRLKGHFSDEYGDDLSERFDFLTLLDRYRKIGIGGKPHTYRWDEKAVWDAYTDAGFMTMDSVMSQRIAPYTGVHKKVEGFAFLNESKVNGLRPDDPRILLSDFNHDANGEITPEWLQQFKDTVATLAAEHPWVPIWSLGNEVYANYPVEWWSEDGDPEKAFRKYAILQQAFIQGVKQGNPEAQVYQGAPSNMNPNGGIAETAHTLAELNEIGSTKFDWIGIHNYRKSPESPDLDADAQTFFDMLAENGYGDTPVFWPEGMHYGPYTIPQWGIRSASWLPPSCWYYGTLSYDMGWSEKVSAAWRARSWLVSLKYQDKVKTFTSSSYINNLDMDIEYTPFATQKISNTLGNLLGDAEFREDIRFASYLRCYIFEDAQERPVAAIWCHHPKLDAGMMSAPAVEANFTPGQNVKIFDLMEAPREFNPDPQGRFTFPVSSFPVFFLGEPGTLKSFIKTFKQASVISGEGVSPLQLSARPMAKDRFEISATNLLSRDFVGTMTTGSKMVKLTVPSSSRAKAVLPLPTPLQNDLIVEEHIPVNLNSEKLSMDLDLSFRAFLSEFHPDPIVIDGKLEDWSDLPKIPFSGRLLRNADKISDLDLSGHFQIAWNTHGIFIAVSVEDDLLAIKNWPNAEDRWDNDSLQIYFDTLIDARSHQQQGFDENDYDYTVHPSSDGNSAEVFRRRSPDPQLTLATTAPPDNMIAEDIPAAFQRTREGYTYEIYFPAKYLLPLRLEHGSSFGFSLTLNDKDAPDGPIQSSMTILRDGQDSYNRPDLWPAVLLWNKD</sequence>
<name>A0A7X1E532_9BACT</name>
<protein>
    <recommendedName>
        <fullName evidence="1">Carbohydrate-binding domain-containing protein</fullName>
    </recommendedName>
</protein>
<dbReference type="SUPFAM" id="SSF49344">
    <property type="entry name" value="CBD9-like"/>
    <property type="match status" value="1"/>
</dbReference>
<organism evidence="2 3">
    <name type="scientific">Puniceicoccus vermicola</name>
    <dbReference type="NCBI Taxonomy" id="388746"/>
    <lineage>
        <taxon>Bacteria</taxon>
        <taxon>Pseudomonadati</taxon>
        <taxon>Verrucomicrobiota</taxon>
        <taxon>Opitutia</taxon>
        <taxon>Puniceicoccales</taxon>
        <taxon>Puniceicoccaceae</taxon>
        <taxon>Puniceicoccus</taxon>
    </lineage>
</organism>
<dbReference type="SUPFAM" id="SSF51445">
    <property type="entry name" value="(Trans)glycosidases"/>
    <property type="match status" value="1"/>
</dbReference>
<proteinExistence type="predicted"/>
<dbReference type="GO" id="GO:0004553">
    <property type="term" value="F:hydrolase activity, hydrolyzing O-glycosyl compounds"/>
    <property type="evidence" value="ECO:0007669"/>
    <property type="project" value="InterPro"/>
</dbReference>
<dbReference type="GO" id="GO:0030246">
    <property type="term" value="F:carbohydrate binding"/>
    <property type="evidence" value="ECO:0007669"/>
    <property type="project" value="InterPro"/>
</dbReference>
<comment type="caution">
    <text evidence="2">The sequence shown here is derived from an EMBL/GenBank/DDBJ whole genome shotgun (WGS) entry which is preliminary data.</text>
</comment>
<keyword evidence="3" id="KW-1185">Reference proteome</keyword>
<accession>A0A7X1E532</accession>
<evidence type="ECO:0000313" key="3">
    <source>
        <dbReference type="Proteomes" id="UP000525652"/>
    </source>
</evidence>